<dbReference type="OrthoDB" id="10263625at2759"/>
<keyword evidence="7" id="KW-0735">Signal-anchor</keyword>
<evidence type="ECO:0000256" key="1">
    <source>
        <dbReference type="ARBA" id="ARBA00004323"/>
    </source>
</evidence>
<comment type="subcellular location">
    <subcellularLocation>
        <location evidence="1">Golgi apparatus membrane</location>
        <topology evidence="1">Single-pass type II membrane protein</topology>
    </subcellularLocation>
    <subcellularLocation>
        <location evidence="2">Plastid</location>
        <location evidence="2">Amyloplast</location>
    </subcellularLocation>
</comment>
<keyword evidence="9" id="KW-0333">Golgi apparatus</keyword>
<evidence type="ECO:0000256" key="3">
    <source>
        <dbReference type="ARBA" id="ARBA00008661"/>
    </source>
</evidence>
<dbReference type="Pfam" id="PF08323">
    <property type="entry name" value="Glyco_transf_5"/>
    <property type="match status" value="1"/>
</dbReference>
<sequence length="1310" mass="141408">MPRPKDAFVVVGLLSLAYDSNVRCCPKRGSSSLGAARRRKIRELSRRFLEEPSSRVALHFVLAAVPPQSKLATGALDRALQEEHAREGDLLLVNMSEGFLECARKYLLFFDAALPRYPNAQYLVAGDDDNYIQLAHLEADLRLVSQLVPATGMTLWGLLTWRSYYNNLSMDTSGVGFMGWDPVDWQAARFRLLIDRCAADLEHNSMNISSRVFKLQMLGATRNASLVRRWSTACARLVVPLRERALLSDMDHTRQQAALSIASRAVDPSPPFPQVNGPCFGVSRALAQRLVEDARPRRWLERLRETEIARTVQARGGRIPSRMRGSACFPMGDSVFGFWVSDVLRARHEALNIVDSPLFVQHHPWPTYTRGHMSNRSIVLHDLKNPNSSAWSFAARMSSGPFQPTRRTCRTCEDMGWVTWPGSVAVRDGWRCCGKPAETRELARESAPQPCCPGGTSANQTVCSAHSCSHSVTLTGYLNSLSECIAYPVGTSCSVGSAVAVPCAPGTYNNRTAGDVCVKCAPGSFQELASPMSAERPDGLVVLVRHLLEHCNLSADTCGHARRLLAHDGLRTLSVQPLQPQEQPPLAFWRRGDDGSPLLILIDLSGAATTVAVNVSAEALHGADDDPQALVAVHRMLTSTSSVSAVARVPGVMSSGCQAEEPALEVFSRQELAHSQLHARVPANGLVALRVHCSKHLTYRSHLLSALRRLSQRPSAYAKHNAAATALQRICASADANASGHRLLALLTSLMPIEDGMMAPLALMLSAAVHMAAQAGALHSDELHEPAHQAVVKTSDDAYPTSASPNCVLRLGTMTAHLSAALAARGAHVRVIAPAYRCYAPRWASMRLEYSLQVPLGHAHMSVGVRTIQEHGVTVHLLENGACFGAPYPTGGTARKLLPAALLARGALLLLDRLRERGEPLPHAVVTNDWVAGLAAPYAQHPGWAGSAASGVRALGESALFVHLIHNLEPGYDGKLVVDAPATQLTALHQLPHRLLHEGGGRKGGSQEPNLGTISLTRAALLCSCAWATVSTSYRDELLASSSYAPLLRAAGGAIACASGLPLGRRRAELAAHGDHAAAKATLQRRCFGESGVRSSVPLLLFLGRISYQKGIHLLLDCVPAILQAARGQLQLCVCGHADPSDAYARRLFIGPQMASLQATYPDHFWADPATFFEDGALASIAADFGLMPSLFEPSGLVREEFFAAGTPLVCSRAGGLRERVADYDERSRKGSGLTFSGHSHSALMSSLERALALYAQPEHYAALRRNAYAAACDVSDTAWHWQCEIERLLACKQPPWLHAGVLLNGEDGA</sequence>
<evidence type="ECO:0000313" key="15">
    <source>
        <dbReference type="Proteomes" id="UP000037460"/>
    </source>
</evidence>
<dbReference type="PANTHER" id="PTHR45825:SF11">
    <property type="entry name" value="ALPHA AMYLASE DOMAIN-CONTAINING PROTEIN"/>
    <property type="match status" value="1"/>
</dbReference>
<dbReference type="InterPro" id="IPR001296">
    <property type="entry name" value="Glyco_trans_1"/>
</dbReference>
<gene>
    <name evidence="14" type="ORF">Ctob_010053</name>
</gene>
<evidence type="ECO:0000259" key="13">
    <source>
        <dbReference type="Pfam" id="PF08323"/>
    </source>
</evidence>
<keyword evidence="11" id="KW-0035">Amyloplast</keyword>
<evidence type="ECO:0000256" key="5">
    <source>
        <dbReference type="ARBA" id="ARBA00022679"/>
    </source>
</evidence>
<protein>
    <submittedName>
        <fullName evidence="14">Glycosyl group 1 family protein</fullName>
    </submittedName>
</protein>
<name>A0A0M0K964_9EUKA</name>
<keyword evidence="8" id="KW-1133">Transmembrane helix</keyword>
<evidence type="ECO:0000256" key="9">
    <source>
        <dbReference type="ARBA" id="ARBA00023034"/>
    </source>
</evidence>
<dbReference type="PANTHER" id="PTHR45825">
    <property type="entry name" value="GRANULE-BOUND STARCH SYNTHASE 1, CHLOROPLASTIC/AMYLOPLASTIC"/>
    <property type="match status" value="1"/>
</dbReference>
<keyword evidence="6" id="KW-0812">Transmembrane</keyword>
<evidence type="ECO:0000256" key="10">
    <source>
        <dbReference type="ARBA" id="ARBA00023136"/>
    </source>
</evidence>
<organism evidence="14 15">
    <name type="scientific">Chrysochromulina tobinii</name>
    <dbReference type="NCBI Taxonomy" id="1460289"/>
    <lineage>
        <taxon>Eukaryota</taxon>
        <taxon>Haptista</taxon>
        <taxon>Haptophyta</taxon>
        <taxon>Prymnesiophyceae</taxon>
        <taxon>Prymnesiales</taxon>
        <taxon>Chrysochromulinaceae</taxon>
        <taxon>Chrysochromulina</taxon>
    </lineage>
</organism>
<comment type="similarity">
    <text evidence="3">Belongs to the glycosyltransferase 31 family.</text>
</comment>
<dbReference type="Pfam" id="PF00534">
    <property type="entry name" value="Glycos_transf_1"/>
    <property type="match status" value="1"/>
</dbReference>
<dbReference type="GO" id="GO:0016758">
    <property type="term" value="F:hexosyltransferase activity"/>
    <property type="evidence" value="ECO:0007669"/>
    <property type="project" value="InterPro"/>
</dbReference>
<reference evidence="15" key="1">
    <citation type="journal article" date="2015" name="PLoS Genet.">
        <title>Genome Sequence and Transcriptome Analyses of Chrysochromulina tobin: Metabolic Tools for Enhanced Algal Fitness in the Prominent Order Prymnesiales (Haptophyceae).</title>
        <authorList>
            <person name="Hovde B.T."/>
            <person name="Deodato C.R."/>
            <person name="Hunsperger H.M."/>
            <person name="Ryken S.A."/>
            <person name="Yost W."/>
            <person name="Jha R.K."/>
            <person name="Patterson J."/>
            <person name="Monnat R.J. Jr."/>
            <person name="Barlow S.B."/>
            <person name="Starkenburg S.R."/>
            <person name="Cattolico R.A."/>
        </authorList>
    </citation>
    <scope>NUCLEOTIDE SEQUENCE</scope>
    <source>
        <strain evidence="15">CCMP291</strain>
    </source>
</reference>
<evidence type="ECO:0000259" key="12">
    <source>
        <dbReference type="Pfam" id="PF00534"/>
    </source>
</evidence>
<dbReference type="Gene3D" id="3.40.50.2000">
    <property type="entry name" value="Glycogen Phosphorylase B"/>
    <property type="match status" value="2"/>
</dbReference>
<evidence type="ECO:0000256" key="7">
    <source>
        <dbReference type="ARBA" id="ARBA00022968"/>
    </source>
</evidence>
<keyword evidence="4" id="KW-0328">Glycosyltransferase</keyword>
<dbReference type="InterPro" id="IPR013534">
    <property type="entry name" value="Starch_synth_cat_dom"/>
</dbReference>
<keyword evidence="15" id="KW-1185">Reference proteome</keyword>
<proteinExistence type="inferred from homology"/>
<feature type="domain" description="Glycosyl transferase family 1" evidence="12">
    <location>
        <begin position="1092"/>
        <end position="1269"/>
    </location>
</feature>
<accession>A0A0M0K964</accession>
<dbReference type="SUPFAM" id="SSF53756">
    <property type="entry name" value="UDP-Glycosyltransferase/glycogen phosphorylase"/>
    <property type="match status" value="1"/>
</dbReference>
<comment type="caution">
    <text evidence="14">The sequence shown here is derived from an EMBL/GenBank/DDBJ whole genome shotgun (WGS) entry which is preliminary data.</text>
</comment>
<dbReference type="GO" id="GO:0000139">
    <property type="term" value="C:Golgi membrane"/>
    <property type="evidence" value="ECO:0007669"/>
    <property type="project" value="UniProtKB-SubCell"/>
</dbReference>
<dbReference type="InterPro" id="IPR002659">
    <property type="entry name" value="Glyco_trans_31"/>
</dbReference>
<evidence type="ECO:0000256" key="8">
    <source>
        <dbReference type="ARBA" id="ARBA00022989"/>
    </source>
</evidence>
<evidence type="ECO:0000256" key="11">
    <source>
        <dbReference type="ARBA" id="ARBA00023234"/>
    </source>
</evidence>
<feature type="domain" description="Starch synthase catalytic" evidence="13">
    <location>
        <begin position="811"/>
        <end position="1042"/>
    </location>
</feature>
<dbReference type="Proteomes" id="UP000037460">
    <property type="component" value="Unassembled WGS sequence"/>
</dbReference>
<evidence type="ECO:0000256" key="6">
    <source>
        <dbReference type="ARBA" id="ARBA00022692"/>
    </source>
</evidence>
<dbReference type="Pfam" id="PF01762">
    <property type="entry name" value="Galactosyl_T"/>
    <property type="match status" value="1"/>
</dbReference>
<keyword evidence="5" id="KW-0808">Transferase</keyword>
<keyword evidence="10" id="KW-0472">Membrane</keyword>
<dbReference type="EMBL" id="JWZX01000898">
    <property type="protein sequence ID" value="KOO35365.1"/>
    <property type="molecule type" value="Genomic_DNA"/>
</dbReference>
<keyword evidence="11" id="KW-0934">Plastid</keyword>
<evidence type="ECO:0000256" key="4">
    <source>
        <dbReference type="ARBA" id="ARBA00022676"/>
    </source>
</evidence>
<evidence type="ECO:0000256" key="2">
    <source>
        <dbReference type="ARBA" id="ARBA00004602"/>
    </source>
</evidence>
<evidence type="ECO:0000313" key="14">
    <source>
        <dbReference type="EMBL" id="KOO35365.1"/>
    </source>
</evidence>